<dbReference type="KEGG" id="rba:RB2216"/>
<keyword evidence="2" id="KW-1185">Reference proteome</keyword>
<dbReference type="AlphaFoldDB" id="Q7UW76"/>
<dbReference type="EMBL" id="BX294136">
    <property type="protein sequence ID" value="CAD72493.1"/>
    <property type="molecule type" value="Genomic_DNA"/>
</dbReference>
<organism evidence="1 2">
    <name type="scientific">Rhodopirellula baltica (strain DSM 10527 / NCIMB 13988 / SH1)</name>
    <dbReference type="NCBI Taxonomy" id="243090"/>
    <lineage>
        <taxon>Bacteria</taxon>
        <taxon>Pseudomonadati</taxon>
        <taxon>Planctomycetota</taxon>
        <taxon>Planctomycetia</taxon>
        <taxon>Pirellulales</taxon>
        <taxon>Pirellulaceae</taxon>
        <taxon>Rhodopirellula</taxon>
    </lineage>
</organism>
<dbReference type="OrthoDB" id="264119at2"/>
<evidence type="ECO:0000313" key="1">
    <source>
        <dbReference type="EMBL" id="CAD72493.1"/>
    </source>
</evidence>
<dbReference type="InParanoid" id="Q7UW76"/>
<dbReference type="PATRIC" id="fig|243090.15.peg.1014"/>
<proteinExistence type="predicted"/>
<reference evidence="1 2" key="1">
    <citation type="journal article" date="2003" name="Proc. Natl. Acad. Sci. U.S.A.">
        <title>Complete genome sequence of the marine planctomycete Pirellula sp. strain 1.</title>
        <authorList>
            <person name="Gloeckner F.O."/>
            <person name="Kube M."/>
            <person name="Bauer M."/>
            <person name="Teeling H."/>
            <person name="Lombardot T."/>
            <person name="Ludwig W."/>
            <person name="Gade D."/>
            <person name="Beck A."/>
            <person name="Borzym K."/>
            <person name="Heitmann K."/>
            <person name="Rabus R."/>
            <person name="Schlesner H."/>
            <person name="Amann R."/>
            <person name="Reinhardt R."/>
        </authorList>
    </citation>
    <scope>NUCLEOTIDE SEQUENCE [LARGE SCALE GENOMIC DNA]</scope>
    <source>
        <strain evidence="2">DSM 10527 / NCIMB 13988 / SH1</strain>
    </source>
</reference>
<accession>Q7UW76</accession>
<sequence length="235" mass="24028">MVLMPRPTFRLGFPFGSTLPDPPALPVKETLMTIRTLTLLMLVTVTVTSTGCSGMRNFFFGRGANCGLCNRVGAIGRAVNPFAPPPAPSAGGCNTGSCGLFNRGPAVAAPPMIPQQPVYAPAPAYVPYAAPQASAGTCSTCPAPQAYVGDGCGSEYAVGMPGYYEGAVDPYLGSGTLGYGETIVPGGGYPVDAYGGTIQGDSFGPRSTYQSNRVDSQGDVIIHADPLPPGAQLVD</sequence>
<evidence type="ECO:0000313" key="2">
    <source>
        <dbReference type="Proteomes" id="UP000001025"/>
    </source>
</evidence>
<dbReference type="Proteomes" id="UP000001025">
    <property type="component" value="Chromosome"/>
</dbReference>
<dbReference type="HOGENOM" id="CLU_1179457_0_0_0"/>
<protein>
    <submittedName>
        <fullName evidence="1">Uncharacterized protein</fullName>
    </submittedName>
</protein>
<dbReference type="EnsemblBacteria" id="CAD72493">
    <property type="protein sequence ID" value="CAD72493"/>
    <property type="gene ID" value="RB2216"/>
</dbReference>
<gene>
    <name evidence="1" type="ordered locus">RB2216</name>
</gene>
<name>Q7UW76_RHOBA</name>